<protein>
    <submittedName>
        <fullName evidence="1">Uncharacterized protein</fullName>
    </submittedName>
</protein>
<reference evidence="2" key="1">
    <citation type="submission" date="2013-09" db="EMBL/GenBank/DDBJ databases">
        <title>Corchorus olitorius genome sequencing.</title>
        <authorList>
            <person name="Alam M."/>
            <person name="Haque M.S."/>
            <person name="Islam M.S."/>
            <person name="Emdad E.M."/>
            <person name="Islam M.M."/>
            <person name="Ahmed B."/>
            <person name="Halim A."/>
            <person name="Hossen Q.M.M."/>
            <person name="Hossain M.Z."/>
            <person name="Ahmed R."/>
            <person name="Khan M.M."/>
            <person name="Islam R."/>
            <person name="Rashid M.M."/>
            <person name="Khan S.A."/>
            <person name="Rahman M.S."/>
            <person name="Alam M."/>
            <person name="Yahiya A.S."/>
            <person name="Khan M.S."/>
            <person name="Azam M.S."/>
            <person name="Haque T."/>
            <person name="Lashkar M.Z.H."/>
            <person name="Akhand A.I."/>
            <person name="Morshed G."/>
            <person name="Roy S."/>
            <person name="Uddin K.S."/>
            <person name="Rabeya T."/>
            <person name="Hossain A.S."/>
            <person name="Chowdhury A."/>
            <person name="Snigdha A.R."/>
            <person name="Mortoza M.S."/>
            <person name="Matin S.A."/>
            <person name="Hoque S.M.E."/>
            <person name="Islam M.K."/>
            <person name="Roy D.K."/>
            <person name="Haider R."/>
            <person name="Moosa M.M."/>
            <person name="Elias S.M."/>
            <person name="Hasan A.M."/>
            <person name="Jahan S."/>
            <person name="Shafiuddin M."/>
            <person name="Mahmood N."/>
            <person name="Shommy N.S."/>
        </authorList>
    </citation>
    <scope>NUCLEOTIDE SEQUENCE [LARGE SCALE GENOMIC DNA]</scope>
    <source>
        <strain evidence="2">cv. O-4</strain>
    </source>
</reference>
<sequence>MEQSLQIEEFVDNGAEKAARFKVKKWGVVPPKRRSVKAMMWDEIVKFVSCLFQSSKAASTSQPNKFESLQVERMLPYMARPTI</sequence>
<name>A0A1R3KZX7_9ROSI</name>
<gene>
    <name evidence="1" type="ORF">COLO4_02914</name>
</gene>
<evidence type="ECO:0000313" key="1">
    <source>
        <dbReference type="EMBL" id="OMP12653.1"/>
    </source>
</evidence>
<evidence type="ECO:0000313" key="2">
    <source>
        <dbReference type="Proteomes" id="UP000187203"/>
    </source>
</evidence>
<dbReference type="OrthoDB" id="930120at2759"/>
<dbReference type="EMBL" id="AWUE01008388">
    <property type="protein sequence ID" value="OMP12653.1"/>
    <property type="molecule type" value="Genomic_DNA"/>
</dbReference>
<dbReference type="Proteomes" id="UP000187203">
    <property type="component" value="Unassembled WGS sequence"/>
</dbReference>
<proteinExistence type="predicted"/>
<dbReference type="AlphaFoldDB" id="A0A1R3KZX7"/>
<comment type="caution">
    <text evidence="1">The sequence shown here is derived from an EMBL/GenBank/DDBJ whole genome shotgun (WGS) entry which is preliminary data.</text>
</comment>
<keyword evidence="2" id="KW-1185">Reference proteome</keyword>
<organism evidence="1 2">
    <name type="scientific">Corchorus olitorius</name>
    <dbReference type="NCBI Taxonomy" id="93759"/>
    <lineage>
        <taxon>Eukaryota</taxon>
        <taxon>Viridiplantae</taxon>
        <taxon>Streptophyta</taxon>
        <taxon>Embryophyta</taxon>
        <taxon>Tracheophyta</taxon>
        <taxon>Spermatophyta</taxon>
        <taxon>Magnoliopsida</taxon>
        <taxon>eudicotyledons</taxon>
        <taxon>Gunneridae</taxon>
        <taxon>Pentapetalae</taxon>
        <taxon>rosids</taxon>
        <taxon>malvids</taxon>
        <taxon>Malvales</taxon>
        <taxon>Malvaceae</taxon>
        <taxon>Grewioideae</taxon>
        <taxon>Apeibeae</taxon>
        <taxon>Corchorus</taxon>
    </lineage>
</organism>
<accession>A0A1R3KZX7</accession>